<evidence type="ECO:0000259" key="3">
    <source>
        <dbReference type="PROSITE" id="PS50828"/>
    </source>
</evidence>
<dbReference type="InterPro" id="IPR027417">
    <property type="entry name" value="P-loop_NTPase"/>
</dbReference>
<name>A0AAV7I021_COTGL</name>
<dbReference type="SUPFAM" id="SSF52540">
    <property type="entry name" value="P-loop containing nucleoside triphosphate hydrolases"/>
    <property type="match status" value="1"/>
</dbReference>
<dbReference type="GO" id="GO:0004519">
    <property type="term" value="F:endonuclease activity"/>
    <property type="evidence" value="ECO:0007669"/>
    <property type="project" value="TreeGrafter"/>
</dbReference>
<feature type="compositionally biased region" description="Polar residues" evidence="2">
    <location>
        <begin position="1239"/>
        <end position="1248"/>
    </location>
</feature>
<dbReference type="SUPFAM" id="SSF160443">
    <property type="entry name" value="SMR domain-like"/>
    <property type="match status" value="1"/>
</dbReference>
<dbReference type="PANTHER" id="PTHR46535:SF1">
    <property type="entry name" value="NEDD4-BINDING PROTEIN 2"/>
    <property type="match status" value="1"/>
</dbReference>
<evidence type="ECO:0000256" key="2">
    <source>
        <dbReference type="SAM" id="MobiDB-lite"/>
    </source>
</evidence>
<feature type="compositionally biased region" description="Polar residues" evidence="2">
    <location>
        <begin position="187"/>
        <end position="198"/>
    </location>
</feature>
<dbReference type="Proteomes" id="UP000826195">
    <property type="component" value="Unassembled WGS sequence"/>
</dbReference>
<keyword evidence="5" id="KW-1185">Reference proteome</keyword>
<evidence type="ECO:0000313" key="4">
    <source>
        <dbReference type="EMBL" id="KAH0540827.1"/>
    </source>
</evidence>
<dbReference type="PANTHER" id="PTHR46535">
    <property type="entry name" value="NEDD4-BINDING PROTEIN 2"/>
    <property type="match status" value="1"/>
</dbReference>
<feature type="compositionally biased region" description="Low complexity" evidence="2">
    <location>
        <begin position="28"/>
        <end position="41"/>
    </location>
</feature>
<dbReference type="InterPro" id="IPR052772">
    <property type="entry name" value="Endo/PolyKinase_Domain-Protein"/>
</dbReference>
<feature type="compositionally biased region" description="Basic and acidic residues" evidence="2">
    <location>
        <begin position="801"/>
        <end position="817"/>
    </location>
</feature>
<dbReference type="Gene3D" id="3.40.50.300">
    <property type="entry name" value="P-loop containing nucleotide triphosphate hydrolases"/>
    <property type="match status" value="1"/>
</dbReference>
<organism evidence="4 5">
    <name type="scientific">Cotesia glomerata</name>
    <name type="common">Lepidopteran parasitic wasp</name>
    <name type="synonym">Apanteles glomeratus</name>
    <dbReference type="NCBI Taxonomy" id="32391"/>
    <lineage>
        <taxon>Eukaryota</taxon>
        <taxon>Metazoa</taxon>
        <taxon>Ecdysozoa</taxon>
        <taxon>Arthropoda</taxon>
        <taxon>Hexapoda</taxon>
        <taxon>Insecta</taxon>
        <taxon>Pterygota</taxon>
        <taxon>Neoptera</taxon>
        <taxon>Endopterygota</taxon>
        <taxon>Hymenoptera</taxon>
        <taxon>Apocrita</taxon>
        <taxon>Ichneumonoidea</taxon>
        <taxon>Braconidae</taxon>
        <taxon>Microgastrinae</taxon>
        <taxon>Cotesia</taxon>
    </lineage>
</organism>
<feature type="region of interest" description="Disordered" evidence="2">
    <location>
        <begin position="1"/>
        <end position="41"/>
    </location>
</feature>
<feature type="coiled-coil region" evidence="1">
    <location>
        <begin position="1195"/>
        <end position="1224"/>
    </location>
</feature>
<protein>
    <recommendedName>
        <fullName evidence="3">Smr domain-containing protein</fullName>
    </recommendedName>
</protein>
<dbReference type="InterPro" id="IPR036063">
    <property type="entry name" value="Smr_dom_sf"/>
</dbReference>
<feature type="region of interest" description="Disordered" evidence="2">
    <location>
        <begin position="324"/>
        <end position="355"/>
    </location>
</feature>
<proteinExistence type="predicted"/>
<feature type="region of interest" description="Disordered" evidence="2">
    <location>
        <begin position="175"/>
        <end position="206"/>
    </location>
</feature>
<evidence type="ECO:0000313" key="5">
    <source>
        <dbReference type="Proteomes" id="UP000826195"/>
    </source>
</evidence>
<feature type="compositionally biased region" description="Polar residues" evidence="2">
    <location>
        <begin position="1"/>
        <end position="11"/>
    </location>
</feature>
<dbReference type="InterPro" id="IPR013899">
    <property type="entry name" value="DUF1771"/>
</dbReference>
<feature type="region of interest" description="Disordered" evidence="2">
    <location>
        <begin position="1138"/>
        <end position="1172"/>
    </location>
</feature>
<gene>
    <name evidence="4" type="ORF">KQX54_020114</name>
</gene>
<feature type="region of interest" description="Disordered" evidence="2">
    <location>
        <begin position="770"/>
        <end position="817"/>
    </location>
</feature>
<dbReference type="GO" id="GO:0005634">
    <property type="term" value="C:nucleus"/>
    <property type="evidence" value="ECO:0007669"/>
    <property type="project" value="TreeGrafter"/>
</dbReference>
<dbReference type="Gene3D" id="3.30.1370.110">
    <property type="match status" value="1"/>
</dbReference>
<dbReference type="Pfam" id="PF13671">
    <property type="entry name" value="AAA_33"/>
    <property type="match status" value="1"/>
</dbReference>
<dbReference type="SMART" id="SM01162">
    <property type="entry name" value="DUF1771"/>
    <property type="match status" value="1"/>
</dbReference>
<feature type="domain" description="Smr" evidence="3">
    <location>
        <begin position="1562"/>
        <end position="1642"/>
    </location>
</feature>
<feature type="compositionally biased region" description="Low complexity" evidence="2">
    <location>
        <begin position="324"/>
        <end position="334"/>
    </location>
</feature>
<feature type="region of interest" description="Disordered" evidence="2">
    <location>
        <begin position="1232"/>
        <end position="1259"/>
    </location>
</feature>
<dbReference type="PROSITE" id="PS50828">
    <property type="entry name" value="SMR"/>
    <property type="match status" value="1"/>
</dbReference>
<sequence>MASNDQWPPVTSSSLGKGQGGGRKNDNNKNNSNNNNKNKSQQQMVSDLVIEMFQSTLEHDVILSIAENCNWDLQFTIDSLITLSATVEEKKQTDKPVMSATVSSSDNPANLSVDSTTSEELLRMNEDEFKQQLEGFNKFEQLKKNSSKNRMDSFRDNISKLDTCAANAAANESPVKVDGKRIPSSPWKKSTTPWNTVGDSKKKNDGRVWQSNSNFLATNFFTTNNPSQNLQNDYFYQISSNPQRSQDQQKSTKSNNNNKKINKNNSNLVNKRSDSELCGLKVHYRQSGTESSSEDDDADVVVEEEYNDYDSMSDIPVNVSQFLSSPVQSSPSSLNTQPSTVKPMRVKSPVKSPQKNLHDVTVEKIKAAIAHGDKIIVLMRGLPGSGKSTEARNLISSTLAKDPSIYVFSTDDFFQLHNRGVYTYDPTKLSEAHSRNHSRVSNAMKSGRTPIIVDNTNLQIWEMRPYVIMAADNGYIIEVLETNTPWAYNVNELARKNTHGVPKEKIRIMLDRYEKGITGQKLMDIYSLKYPNNFNPIIKTPTQSPTINSTKEELVEKKSIDQRIENNKVVQDNKNSFSKYLQSLALPEVLPELNEVSKINIEELGKEKTDGVKPDDSQMLQPLGAIGSERKNSVVHLDLISPVRETDEIDREVNDNFNILPPCWDFTLLLDGKTLHSNHLEEEYFYEKPKGSPVDADEIRKQDEEFGKEGNSGKVSPLFTEEESYQESEKSCDGMEDFIKELAKEYNETSGFDVKESTVIITEIIDDDELSQLPDNNTDSSEEVKKDCVDTVTNDESEEVDKEKEDNISDNEELHSSDEDVMGLGESKEKIPWPDVDCLDIDSEFLDDSVDDTIGDESLSDDDAREALKESALIGSPELNVLEDKNEEIKEATKAPVTFGTIGSIFNIIKTSILGESSVGGANIDSNLEKKFQLEDQKENSELLDLEASDKETTKIDELVEEHTKELMSENLDTLNAEEDKIDNINSITWKESPFPLDDVPSMKLILNESLNKKIISTNDAGTNTSYYDFNVLFVGGTADANYRVIDTLNRSINEGMPLVQSERPPVKLMLDKSSMTDDMLNRDVEVQQDNSASSICQLVNLFPNIPRDYLIDMYENLCHKDFNWTVDVLLDGMPQDGSIDMHRTTEEEKTEEGNEDNDQVEDSSSKTSTAELFDLFPEKKVKTSQENLEKTFLNEEEKQEAILSEKKNENDKEEFRLQEIESVLNNKTDTDIFDDISSHSTASTSRTDSIENDKSSEDEETVELNLGFDGIRVLENLFSNPDFLIPDGFMPVIQVKKSMAKELYALWIESMYTQLTSRHEQLDNMIAKDAEYAKNLEKQLEEEACASSNEVSNLQESMDLELALKSYNDAVKETVIEDSPDDVISQLSRQALYESLPGIDPKALDEVFSAHGHNLKETFEIIKASTGRSIAAGVTREETFVDKVKANISNNSSEEKLKARSITPVIAARPDSRNSPKIESKNDKIKVQADVDNAKQEAQRRFSLQIENFNKAAEAYRRGCPAVAAYYSEVSRQHARYNKEARADAASAMVEAQILDNEDILDLHYLVVHDAIIALDTFLDYHLNKLIKNNKRYATVYIVTGRGSRSTSKMSRIKPAVSRNLINRNIRFSEANPGCLKVTLHRKNGTD</sequence>
<keyword evidence="1" id="KW-0175">Coiled coil</keyword>
<feature type="compositionally biased region" description="Acidic residues" evidence="2">
    <location>
        <begin position="1149"/>
        <end position="1162"/>
    </location>
</feature>
<accession>A0AAV7I021</accession>
<comment type="caution">
    <text evidence="4">The sequence shown here is derived from an EMBL/GenBank/DDBJ whole genome shotgun (WGS) entry which is preliminary data.</text>
</comment>
<evidence type="ECO:0000256" key="1">
    <source>
        <dbReference type="SAM" id="Coils"/>
    </source>
</evidence>
<dbReference type="InterPro" id="IPR002625">
    <property type="entry name" value="Smr_dom"/>
</dbReference>
<reference evidence="4 5" key="1">
    <citation type="journal article" date="2021" name="J. Hered.">
        <title>A chromosome-level genome assembly of the parasitoid wasp, Cotesia glomerata (Hymenoptera: Braconidae).</title>
        <authorList>
            <person name="Pinto B.J."/>
            <person name="Weis J.J."/>
            <person name="Gamble T."/>
            <person name="Ode P.J."/>
            <person name="Paul R."/>
            <person name="Zaspel J.M."/>
        </authorList>
    </citation>
    <scope>NUCLEOTIDE SEQUENCE [LARGE SCALE GENOMIC DNA]</scope>
    <source>
        <strain evidence="4">CgM1</strain>
    </source>
</reference>
<feature type="region of interest" description="Disordered" evidence="2">
    <location>
        <begin position="241"/>
        <end position="273"/>
    </location>
</feature>
<feature type="compositionally biased region" description="Low complexity" evidence="2">
    <location>
        <begin position="251"/>
        <end position="270"/>
    </location>
</feature>
<dbReference type="SMART" id="SM00463">
    <property type="entry name" value="SMR"/>
    <property type="match status" value="1"/>
</dbReference>
<dbReference type="EMBL" id="JAHXZJ010002609">
    <property type="protein sequence ID" value="KAH0540827.1"/>
    <property type="molecule type" value="Genomic_DNA"/>
</dbReference>